<evidence type="ECO:0000256" key="5">
    <source>
        <dbReference type="ARBA" id="ARBA00023002"/>
    </source>
</evidence>
<dbReference type="GO" id="GO:0005886">
    <property type="term" value="C:plasma membrane"/>
    <property type="evidence" value="ECO:0007669"/>
    <property type="project" value="UniProtKB-SubCell"/>
</dbReference>
<dbReference type="InterPro" id="IPR052175">
    <property type="entry name" value="ComplexI-like_HydComp"/>
</dbReference>
<evidence type="ECO:0000313" key="9">
    <source>
        <dbReference type="EMBL" id="MPL92070.1"/>
    </source>
</evidence>
<accession>A0A644VLK6</accession>
<evidence type="ECO:0000256" key="3">
    <source>
        <dbReference type="ARBA" id="ARBA00022692"/>
    </source>
</evidence>
<reference evidence="9" key="1">
    <citation type="submission" date="2019-08" db="EMBL/GenBank/DDBJ databases">
        <authorList>
            <person name="Kucharzyk K."/>
            <person name="Murdoch R.W."/>
            <person name="Higgins S."/>
            <person name="Loffler F."/>
        </authorList>
    </citation>
    <scope>NUCLEOTIDE SEQUENCE</scope>
</reference>
<feature type="transmembrane region" description="Helical" evidence="7">
    <location>
        <begin position="525"/>
        <end position="544"/>
    </location>
</feature>
<feature type="transmembrane region" description="Helical" evidence="7">
    <location>
        <begin position="646"/>
        <end position="664"/>
    </location>
</feature>
<gene>
    <name evidence="9" type="primary">hyfB_6</name>
    <name evidence="9" type="ORF">SDC9_38165</name>
</gene>
<feature type="transmembrane region" description="Helical" evidence="7">
    <location>
        <begin position="73"/>
        <end position="95"/>
    </location>
</feature>
<feature type="transmembrane region" description="Helical" evidence="7">
    <location>
        <begin position="131"/>
        <end position="150"/>
    </location>
</feature>
<keyword evidence="4 7" id="KW-1133">Transmembrane helix</keyword>
<feature type="transmembrane region" description="Helical" evidence="7">
    <location>
        <begin position="162"/>
        <end position="184"/>
    </location>
</feature>
<evidence type="ECO:0000256" key="1">
    <source>
        <dbReference type="ARBA" id="ARBA00004651"/>
    </source>
</evidence>
<dbReference type="GO" id="GO:0042773">
    <property type="term" value="P:ATP synthesis coupled electron transport"/>
    <property type="evidence" value="ECO:0007669"/>
    <property type="project" value="InterPro"/>
</dbReference>
<name>A0A644VLK6_9ZZZZ</name>
<keyword evidence="6 7" id="KW-0472">Membrane</keyword>
<dbReference type="PRINTS" id="PR01437">
    <property type="entry name" value="NUOXDRDTASE4"/>
</dbReference>
<dbReference type="GO" id="GO:0008137">
    <property type="term" value="F:NADH dehydrogenase (ubiquinone) activity"/>
    <property type="evidence" value="ECO:0007669"/>
    <property type="project" value="InterPro"/>
</dbReference>
<dbReference type="InterPro" id="IPR003918">
    <property type="entry name" value="NADH_UbQ_OxRdtase"/>
</dbReference>
<dbReference type="InterPro" id="IPR001750">
    <property type="entry name" value="ND/Mrp_TM"/>
</dbReference>
<dbReference type="AlphaFoldDB" id="A0A644VLK6"/>
<feature type="transmembrane region" description="Helical" evidence="7">
    <location>
        <begin position="419"/>
        <end position="446"/>
    </location>
</feature>
<evidence type="ECO:0000256" key="4">
    <source>
        <dbReference type="ARBA" id="ARBA00022989"/>
    </source>
</evidence>
<sequence>MNLMIIGCFFYILGMLTVFRPKHKEIWAHYLAQAATIVGSACVFVSALEYILTDMSVVAPIFVMGKFVFAMDGWSAVFLAITGLGGMLTGIYGIGYGAAYKGNRLRMLSALFTTFVFSMVLVTLAQDALGFLVAWEIMALVSFLLVNHEAEKKGVWQTAYQYLVMTHLGTASIMIAFFVVGSGANSLEFSSLSIESLDIGARNLAFLAAFIGFALKAGLVPLHVWLPNAHPAAPSHVSALMSGVMLNMALYGFGRFIFNFLGPVEFWWGVLVFSLALISAFIGALYAQMATDMKRILAYSSVENMGIVFVGMGTGMLLLTTNHKELAMLGFVAAIVHAFNHSIMKSLLFMSAGSIMHGTGGEKNIEKMGGLSKFMPQTAAFTLVGAMALSALPLTNGFVGEWLTFKSLVQLVNAEAGTGFRLLAAFGFLLLGLAAALALGAFVRFYGVIFLGRPRINAIEHAHESPLSMTIAMGLSAFLILAMGIFCVPVVDLAAKVINNTLVNLPALNNTLIITFPTDTGTGSYPPLALVILLIILGVILYLLSYKKTILVRRDTTWNCGTISTNRQQYSATGFSKPVRRAFEGILKPTRHKSYLHNAHDYFGREVLYKLSLPDRFTDNFYQPIQHWLVKTAAFLRQIQAGSVRLYVSYVMLAMILALMWGAMYRE</sequence>
<keyword evidence="3 7" id="KW-0812">Transmembrane</keyword>
<feature type="transmembrane region" description="Helical" evidence="7">
    <location>
        <begin position="378"/>
        <end position="399"/>
    </location>
</feature>
<comment type="subcellular location">
    <subcellularLocation>
        <location evidence="1">Cell membrane</location>
        <topology evidence="1">Multi-pass membrane protein</topology>
    </subcellularLocation>
</comment>
<dbReference type="PANTHER" id="PTHR42682">
    <property type="entry name" value="HYDROGENASE-4 COMPONENT F"/>
    <property type="match status" value="1"/>
</dbReference>
<organism evidence="9">
    <name type="scientific">bioreactor metagenome</name>
    <dbReference type="NCBI Taxonomy" id="1076179"/>
    <lineage>
        <taxon>unclassified sequences</taxon>
        <taxon>metagenomes</taxon>
        <taxon>ecological metagenomes</taxon>
    </lineage>
</organism>
<feature type="transmembrane region" description="Helical" evidence="7">
    <location>
        <begin position="107"/>
        <end position="125"/>
    </location>
</feature>
<keyword evidence="5 9" id="KW-0560">Oxidoreductase</keyword>
<evidence type="ECO:0000259" key="8">
    <source>
        <dbReference type="Pfam" id="PF00361"/>
    </source>
</evidence>
<keyword evidence="2" id="KW-1003">Cell membrane</keyword>
<feature type="transmembrane region" description="Helical" evidence="7">
    <location>
        <begin position="326"/>
        <end position="343"/>
    </location>
</feature>
<proteinExistence type="predicted"/>
<feature type="domain" description="NADH:quinone oxidoreductase/Mrp antiporter transmembrane" evidence="8">
    <location>
        <begin position="125"/>
        <end position="411"/>
    </location>
</feature>
<evidence type="ECO:0000256" key="2">
    <source>
        <dbReference type="ARBA" id="ARBA00022475"/>
    </source>
</evidence>
<dbReference type="Pfam" id="PF00361">
    <property type="entry name" value="Proton_antipo_M"/>
    <property type="match status" value="1"/>
</dbReference>
<feature type="transmembrane region" description="Helical" evidence="7">
    <location>
        <begin position="237"/>
        <end position="254"/>
    </location>
</feature>
<feature type="transmembrane region" description="Helical" evidence="7">
    <location>
        <begin position="204"/>
        <end position="225"/>
    </location>
</feature>
<evidence type="ECO:0000256" key="7">
    <source>
        <dbReference type="SAM" id="Phobius"/>
    </source>
</evidence>
<feature type="transmembrane region" description="Helical" evidence="7">
    <location>
        <begin position="296"/>
        <end position="320"/>
    </location>
</feature>
<feature type="transmembrane region" description="Helical" evidence="7">
    <location>
        <begin position="467"/>
        <end position="491"/>
    </location>
</feature>
<dbReference type="PANTHER" id="PTHR42682:SF3">
    <property type="entry name" value="FORMATE HYDROGENLYASE SUBUNIT 3-RELATED"/>
    <property type="match status" value="1"/>
</dbReference>
<dbReference type="EMBL" id="VSSQ01000347">
    <property type="protein sequence ID" value="MPL92070.1"/>
    <property type="molecule type" value="Genomic_DNA"/>
</dbReference>
<dbReference type="GO" id="GO:0016491">
    <property type="term" value="F:oxidoreductase activity"/>
    <property type="evidence" value="ECO:0007669"/>
    <property type="project" value="UniProtKB-KW"/>
</dbReference>
<dbReference type="EC" id="1.-.-.-" evidence="9"/>
<comment type="caution">
    <text evidence="9">The sequence shown here is derived from an EMBL/GenBank/DDBJ whole genome shotgun (WGS) entry which is preliminary data.</text>
</comment>
<evidence type="ECO:0000256" key="6">
    <source>
        <dbReference type="ARBA" id="ARBA00023136"/>
    </source>
</evidence>
<feature type="transmembrane region" description="Helical" evidence="7">
    <location>
        <begin position="266"/>
        <end position="287"/>
    </location>
</feature>
<feature type="transmembrane region" description="Helical" evidence="7">
    <location>
        <begin position="30"/>
        <end position="53"/>
    </location>
</feature>
<protein>
    <submittedName>
        <fullName evidence="9">Hydrogenase-4 component B</fullName>
        <ecNumber evidence="9">1.-.-.-</ecNumber>
    </submittedName>
</protein>